<name>A0AAJ4XF52_9SPHI</name>
<evidence type="ECO:0000313" key="2">
    <source>
        <dbReference type="Proteomes" id="UP000215355"/>
    </source>
</evidence>
<gene>
    <name evidence="1" type="ORF">SAMEA4412673_03606</name>
</gene>
<dbReference type="KEGG" id="smiz:4412673_03606"/>
<dbReference type="EMBL" id="LT906468">
    <property type="protein sequence ID" value="SNV60409.1"/>
    <property type="molecule type" value="Genomic_DNA"/>
</dbReference>
<dbReference type="RefSeq" id="WP_093099157.1">
    <property type="nucleotide sequence ID" value="NZ_FNGK01000004.1"/>
</dbReference>
<protein>
    <submittedName>
        <fullName evidence="1">Uncharacterized protein</fullName>
    </submittedName>
</protein>
<reference evidence="1 2" key="1">
    <citation type="submission" date="2017-06" db="EMBL/GenBank/DDBJ databases">
        <authorList>
            <consortium name="Pathogen Informatics"/>
        </authorList>
    </citation>
    <scope>NUCLEOTIDE SEQUENCE [LARGE SCALE GENOMIC DNA]</scope>
    <source>
        <strain evidence="1 2">NCTC12149</strain>
    </source>
</reference>
<proteinExistence type="predicted"/>
<evidence type="ECO:0000313" key="1">
    <source>
        <dbReference type="EMBL" id="SNV60409.1"/>
    </source>
</evidence>
<organism evidence="1 2">
    <name type="scientific">Sphingobacterium mizutaii</name>
    <dbReference type="NCBI Taxonomy" id="1010"/>
    <lineage>
        <taxon>Bacteria</taxon>
        <taxon>Pseudomonadati</taxon>
        <taxon>Bacteroidota</taxon>
        <taxon>Sphingobacteriia</taxon>
        <taxon>Sphingobacteriales</taxon>
        <taxon>Sphingobacteriaceae</taxon>
        <taxon>Sphingobacterium</taxon>
    </lineage>
</organism>
<sequence>MLKNYPPPPIQLNPCKLENFRLERETERIDAISKNKQVILEIFESGMESILNSQLDTGKVRADNSELRNQLSIREGEIASLEKRVNIIAREVVDILEKT</sequence>
<dbReference type="Proteomes" id="UP000215355">
    <property type="component" value="Chromosome 1"/>
</dbReference>
<dbReference type="AlphaFoldDB" id="A0AAJ4XF52"/>
<accession>A0AAJ4XF52</accession>